<dbReference type="AlphaFoldDB" id="G0SE37"/>
<evidence type="ECO:0000313" key="6">
    <source>
        <dbReference type="EMBL" id="EGS18214.1"/>
    </source>
</evidence>
<dbReference type="PROSITE" id="PS51581">
    <property type="entry name" value="SAM_GTMT"/>
    <property type="match status" value="1"/>
</dbReference>
<dbReference type="SUPFAM" id="SSF53335">
    <property type="entry name" value="S-adenosyl-L-methionine-dependent methyltransferases"/>
    <property type="match status" value="1"/>
</dbReference>
<dbReference type="OMA" id="YCLPYVI"/>
<proteinExistence type="inferred from homology"/>
<gene>
    <name evidence="6" type="ORF">CTHT_0062290</name>
</gene>
<comment type="similarity">
    <text evidence="4">Belongs to the class I-like SAM-binding methyltransferase superfamily. gTMT family.</text>
</comment>
<dbReference type="InterPro" id="IPR029063">
    <property type="entry name" value="SAM-dependent_MTases_sf"/>
</dbReference>
<dbReference type="PANTHER" id="PTHR44068">
    <property type="entry name" value="ZGC:194242"/>
    <property type="match status" value="1"/>
</dbReference>
<evidence type="ECO:0000256" key="2">
    <source>
        <dbReference type="ARBA" id="ARBA00022679"/>
    </source>
</evidence>
<evidence type="ECO:0000256" key="4">
    <source>
        <dbReference type="PROSITE-ProRule" id="PRU00914"/>
    </source>
</evidence>
<protein>
    <recommendedName>
        <fullName evidence="8">Methyltransferase type 11 domain-containing protein</fullName>
    </recommendedName>
</protein>
<dbReference type="eggNOG" id="KOG1269">
    <property type="taxonomic scope" value="Eukaryota"/>
</dbReference>
<feature type="region of interest" description="Disordered" evidence="5">
    <location>
        <begin position="168"/>
        <end position="191"/>
    </location>
</feature>
<dbReference type="InterPro" id="IPR025774">
    <property type="entry name" value="PiNMT-like"/>
</dbReference>
<feature type="region of interest" description="SAM motif I" evidence="4">
    <location>
        <begin position="112"/>
        <end position="121"/>
    </location>
</feature>
<evidence type="ECO:0000256" key="5">
    <source>
        <dbReference type="SAM" id="MobiDB-lite"/>
    </source>
</evidence>
<reference evidence="6 7" key="1">
    <citation type="journal article" date="2011" name="Cell">
        <title>Insight into structure and assembly of the nuclear pore complex by utilizing the genome of a eukaryotic thermophile.</title>
        <authorList>
            <person name="Amlacher S."/>
            <person name="Sarges P."/>
            <person name="Flemming D."/>
            <person name="van Noort V."/>
            <person name="Kunze R."/>
            <person name="Devos D.P."/>
            <person name="Arumugam M."/>
            <person name="Bork P."/>
            <person name="Hurt E."/>
        </authorList>
    </citation>
    <scope>NUCLEOTIDE SEQUENCE [LARGE SCALE GENOMIC DNA]</scope>
    <source>
        <strain evidence="7">DSM 1495 / CBS 144.50 / IMI 039719</strain>
    </source>
</reference>
<feature type="compositionally biased region" description="Acidic residues" evidence="5">
    <location>
        <begin position="171"/>
        <end position="186"/>
    </location>
</feature>
<keyword evidence="1 4" id="KW-0489">Methyltransferase</keyword>
<keyword evidence="3 4" id="KW-0949">S-adenosyl-L-methionine</keyword>
<evidence type="ECO:0008006" key="8">
    <source>
        <dbReference type="Google" id="ProtNLM"/>
    </source>
</evidence>
<dbReference type="RefSeq" id="XP_006696545.1">
    <property type="nucleotide sequence ID" value="XM_006696482.1"/>
</dbReference>
<sequence length="375" mass="40842">MPASSSLPDAPTELSKKYETSLGIAHTTMQALKDRIRLHYDLASDYYLNLWGEHIHHGYWPTPESKNTDSKETAQVNLIKLLLDISQLSPSDNHPNPNGGETMKTSPPSLRILDVGCGLGGTSRYLASTLGAAVTGITISGKQVQMATRLSKKVAAAAPTGNVADISAAAADDDDDNDNDDDDDDGFIPLAGGGKVRFLELDAEKMGEHFSGSSQASGSDGDDSRKFDIVWITEALSHFPDKGLFFRNAQSLLRKGGKLVLADWFKAEGLEKELLEKDIKPIEDGMLLPPLCTQQQYVELGTDAGLEVLSPPKDISQDVSKTWEISWSLVQNPSLWAFAFSQGRDGIAFLQAFRAMRRGYANGSFRYAVMAFKKP</sequence>
<accession>G0SE37</accession>
<comment type="caution">
    <text evidence="4">Lacks conserved residue(s) required for the propagation of feature annotation.</text>
</comment>
<dbReference type="EMBL" id="GL988046">
    <property type="protein sequence ID" value="EGS18214.1"/>
    <property type="molecule type" value="Genomic_DNA"/>
</dbReference>
<dbReference type="GeneID" id="18260267"/>
<dbReference type="GO" id="GO:0008168">
    <property type="term" value="F:methyltransferase activity"/>
    <property type="evidence" value="ECO:0007669"/>
    <property type="project" value="UniProtKB-KW"/>
</dbReference>
<evidence type="ECO:0000313" key="7">
    <source>
        <dbReference type="Proteomes" id="UP000008066"/>
    </source>
</evidence>
<dbReference type="GO" id="GO:0032259">
    <property type="term" value="P:methylation"/>
    <property type="evidence" value="ECO:0007669"/>
    <property type="project" value="UniProtKB-UniRule"/>
</dbReference>
<dbReference type="STRING" id="759272.G0SE37"/>
<dbReference type="Gene3D" id="3.40.50.150">
    <property type="entry name" value="Vaccinia Virus protein VP39"/>
    <property type="match status" value="1"/>
</dbReference>
<dbReference type="PANTHER" id="PTHR44068:SF11">
    <property type="entry name" value="GERANYL DIPHOSPHATE 2-C-METHYLTRANSFERASE"/>
    <property type="match status" value="1"/>
</dbReference>
<feature type="region of interest" description="SAM motif III" evidence="4">
    <location>
        <begin position="252"/>
        <end position="261"/>
    </location>
</feature>
<organism evidence="7">
    <name type="scientific">Chaetomium thermophilum (strain DSM 1495 / CBS 144.50 / IMI 039719)</name>
    <name type="common">Thermochaetoides thermophila</name>
    <dbReference type="NCBI Taxonomy" id="759272"/>
    <lineage>
        <taxon>Eukaryota</taxon>
        <taxon>Fungi</taxon>
        <taxon>Dikarya</taxon>
        <taxon>Ascomycota</taxon>
        <taxon>Pezizomycotina</taxon>
        <taxon>Sordariomycetes</taxon>
        <taxon>Sordariomycetidae</taxon>
        <taxon>Sordariales</taxon>
        <taxon>Chaetomiaceae</taxon>
        <taxon>Thermochaetoides</taxon>
    </lineage>
</organism>
<dbReference type="CDD" id="cd02440">
    <property type="entry name" value="AdoMet_MTases"/>
    <property type="match status" value="1"/>
</dbReference>
<keyword evidence="2 4" id="KW-0808">Transferase</keyword>
<dbReference type="HOGENOM" id="CLU_039068_1_0_1"/>
<dbReference type="Proteomes" id="UP000008066">
    <property type="component" value="Unassembled WGS sequence"/>
</dbReference>
<dbReference type="KEGG" id="cthr:CTHT_0062290"/>
<evidence type="ECO:0000256" key="1">
    <source>
        <dbReference type="ARBA" id="ARBA00022603"/>
    </source>
</evidence>
<dbReference type="OrthoDB" id="506498at2759"/>
<keyword evidence="7" id="KW-1185">Reference proteome</keyword>
<feature type="compositionally biased region" description="Polar residues" evidence="5">
    <location>
        <begin position="87"/>
        <end position="96"/>
    </location>
</feature>
<feature type="region of interest" description="Disordered" evidence="5">
    <location>
        <begin position="87"/>
        <end position="107"/>
    </location>
</feature>
<name>G0SE37_CHATD</name>
<dbReference type="InterPro" id="IPR050447">
    <property type="entry name" value="Erg6_SMT_methyltransf"/>
</dbReference>
<evidence type="ECO:0000256" key="3">
    <source>
        <dbReference type="ARBA" id="ARBA00022691"/>
    </source>
</evidence>
<dbReference type="Pfam" id="PF13489">
    <property type="entry name" value="Methyltransf_23"/>
    <property type="match status" value="1"/>
</dbReference>